<keyword evidence="2" id="KW-1185">Reference proteome</keyword>
<protein>
    <submittedName>
        <fullName evidence="1">Uncharacterized protein</fullName>
    </submittedName>
</protein>
<evidence type="ECO:0000313" key="2">
    <source>
        <dbReference type="Proteomes" id="UP000245647"/>
    </source>
</evidence>
<organism evidence="1 2">
    <name type="scientific">Pararcticibacter amylolyticus</name>
    <dbReference type="NCBI Taxonomy" id="2173175"/>
    <lineage>
        <taxon>Bacteria</taxon>
        <taxon>Pseudomonadati</taxon>
        <taxon>Bacteroidota</taxon>
        <taxon>Sphingobacteriia</taxon>
        <taxon>Sphingobacteriales</taxon>
        <taxon>Sphingobacteriaceae</taxon>
        <taxon>Pararcticibacter</taxon>
    </lineage>
</organism>
<dbReference type="EMBL" id="QEAS01000023">
    <property type="protein sequence ID" value="PWG78590.1"/>
    <property type="molecule type" value="Genomic_DNA"/>
</dbReference>
<sequence>MSDIGAELEVTLSKISLMPDTAADSGIPISGTANIRLLTTEEMELNQVMKLASDKVGVAPAVAWGGI</sequence>
<evidence type="ECO:0000313" key="1">
    <source>
        <dbReference type="EMBL" id="PWG78590.1"/>
    </source>
</evidence>
<gene>
    <name evidence="1" type="ORF">DDR33_21750</name>
</gene>
<dbReference type="Proteomes" id="UP000245647">
    <property type="component" value="Unassembled WGS sequence"/>
</dbReference>
<proteinExistence type="predicted"/>
<dbReference type="AlphaFoldDB" id="A0A2U2PB55"/>
<accession>A0A2U2PB55</accession>
<comment type="caution">
    <text evidence="1">The sequence shown here is derived from an EMBL/GenBank/DDBJ whole genome shotgun (WGS) entry which is preliminary data.</text>
</comment>
<reference evidence="1 2" key="1">
    <citation type="submission" date="2018-04" db="EMBL/GenBank/DDBJ databases">
        <title>Pedobacter chongqingensis sp. nov., isolated from a rottenly hemp rope.</title>
        <authorList>
            <person name="Cai Y."/>
        </authorList>
    </citation>
    <scope>NUCLEOTIDE SEQUENCE [LARGE SCALE GENOMIC DNA]</scope>
    <source>
        <strain evidence="1 2">FJ4-8</strain>
    </source>
</reference>
<name>A0A2U2PB55_9SPHI</name>